<dbReference type="InterPro" id="IPR036005">
    <property type="entry name" value="Creatinase/aminopeptidase-like"/>
</dbReference>
<organism evidence="5">
    <name type="scientific">freshwater metagenome</name>
    <dbReference type="NCBI Taxonomy" id="449393"/>
    <lineage>
        <taxon>unclassified sequences</taxon>
        <taxon>metagenomes</taxon>
        <taxon>ecological metagenomes</taxon>
    </lineage>
</organism>
<proteinExistence type="predicted"/>
<dbReference type="Gene3D" id="3.40.350.10">
    <property type="entry name" value="Creatinase/prolidase N-terminal domain"/>
    <property type="match status" value="1"/>
</dbReference>
<evidence type="ECO:0000259" key="4">
    <source>
        <dbReference type="Pfam" id="PF01321"/>
    </source>
</evidence>
<dbReference type="InterPro" id="IPR050659">
    <property type="entry name" value="Peptidase_M24B"/>
</dbReference>
<evidence type="ECO:0000259" key="3">
    <source>
        <dbReference type="Pfam" id="PF00557"/>
    </source>
</evidence>
<feature type="domain" description="Creatinase N-terminal" evidence="4">
    <location>
        <begin position="20"/>
        <end position="129"/>
    </location>
</feature>
<dbReference type="AlphaFoldDB" id="A0A6J6EZW7"/>
<evidence type="ECO:0000256" key="2">
    <source>
        <dbReference type="ARBA" id="ARBA00022801"/>
    </source>
</evidence>
<dbReference type="SUPFAM" id="SSF55920">
    <property type="entry name" value="Creatinase/aminopeptidase"/>
    <property type="match status" value="1"/>
</dbReference>
<dbReference type="InterPro" id="IPR000587">
    <property type="entry name" value="Creatinase_N"/>
</dbReference>
<dbReference type="Pfam" id="PF01321">
    <property type="entry name" value="Creatinase_N"/>
    <property type="match status" value="1"/>
</dbReference>
<keyword evidence="1" id="KW-0479">Metal-binding</keyword>
<dbReference type="PANTHER" id="PTHR46112">
    <property type="entry name" value="AMINOPEPTIDASE"/>
    <property type="match status" value="1"/>
</dbReference>
<evidence type="ECO:0000313" key="5">
    <source>
        <dbReference type="EMBL" id="CAB4582112.1"/>
    </source>
</evidence>
<dbReference type="PANTHER" id="PTHR46112:SF3">
    <property type="entry name" value="AMINOPEPTIDASE YPDF"/>
    <property type="match status" value="1"/>
</dbReference>
<dbReference type="Gene3D" id="3.90.230.10">
    <property type="entry name" value="Creatinase/methionine aminopeptidase superfamily"/>
    <property type="match status" value="1"/>
</dbReference>
<keyword evidence="2" id="KW-0378">Hydrolase</keyword>
<dbReference type="InterPro" id="IPR000994">
    <property type="entry name" value="Pept_M24"/>
</dbReference>
<dbReference type="InterPro" id="IPR001131">
    <property type="entry name" value="Peptidase_M24B_aminopep-P_CS"/>
</dbReference>
<dbReference type="InterPro" id="IPR001714">
    <property type="entry name" value="Pept_M24_MAP"/>
</dbReference>
<evidence type="ECO:0000256" key="1">
    <source>
        <dbReference type="ARBA" id="ARBA00022723"/>
    </source>
</evidence>
<reference evidence="5" key="1">
    <citation type="submission" date="2020-05" db="EMBL/GenBank/DDBJ databases">
        <authorList>
            <person name="Chiriac C."/>
            <person name="Salcher M."/>
            <person name="Ghai R."/>
            <person name="Kavagutti S V."/>
        </authorList>
    </citation>
    <scope>NUCLEOTIDE SEQUENCE</scope>
</reference>
<name>A0A6J6EZW7_9ZZZZ</name>
<dbReference type="Pfam" id="PF00557">
    <property type="entry name" value="Peptidase_M24"/>
    <property type="match status" value="1"/>
</dbReference>
<gene>
    <name evidence="5" type="ORF">UFOPK1722_01113</name>
</gene>
<dbReference type="GO" id="GO:0046872">
    <property type="term" value="F:metal ion binding"/>
    <property type="evidence" value="ECO:0007669"/>
    <property type="project" value="UniProtKB-KW"/>
</dbReference>
<dbReference type="PRINTS" id="PR00599">
    <property type="entry name" value="MAPEPTIDASE"/>
</dbReference>
<sequence length="359" mass="38389">MSVELEGRHRSVLRLAGADRGAVLLSSPEDVRWCCGFTGSNGWLVVQQTRAVLLTDGRYVEQAKGEMPSDVEVVECRTSTAMVEALAAVVVDGPIAVQEGHLTVSGWRSIHAVIGERLTAAGPELSHVRREKSGDEIDAIRRAARIADDALAACLGLFRPGTTERGLRDALESRMRELGADGPSYETIVASGPRNSAMPHHRPTGRAFESGDTVVVDVGALVDGYHSDMTRTFFIGSPEGEVVEWYRVLREAQAQAVAAVGPGRAVKDIDAVCRGVLSTAGLDGWFTHGLGHGVGLLIHENPFINATSEAVLRPGDVVTIEPGLYRGGFAGMRIEDLLLVTDDSHEILTSAPKDPTCPR</sequence>
<dbReference type="EMBL" id="CAEZTS010000093">
    <property type="protein sequence ID" value="CAB4582112.1"/>
    <property type="molecule type" value="Genomic_DNA"/>
</dbReference>
<dbReference type="PROSITE" id="PS00491">
    <property type="entry name" value="PROLINE_PEPTIDASE"/>
    <property type="match status" value="1"/>
</dbReference>
<feature type="domain" description="Peptidase M24" evidence="3">
    <location>
        <begin position="139"/>
        <end position="342"/>
    </location>
</feature>
<accession>A0A6J6EZW7</accession>
<dbReference type="InterPro" id="IPR029149">
    <property type="entry name" value="Creatin/AminoP/Spt16_N"/>
</dbReference>
<dbReference type="GO" id="GO:0016787">
    <property type="term" value="F:hydrolase activity"/>
    <property type="evidence" value="ECO:0007669"/>
    <property type="project" value="UniProtKB-KW"/>
</dbReference>
<dbReference type="SUPFAM" id="SSF53092">
    <property type="entry name" value="Creatinase/prolidase N-terminal domain"/>
    <property type="match status" value="1"/>
</dbReference>
<protein>
    <submittedName>
        <fullName evidence="5">Unannotated protein</fullName>
    </submittedName>
</protein>